<name>A0A0A9DS74_ARUDO</name>
<organism evidence="1">
    <name type="scientific">Arundo donax</name>
    <name type="common">Giant reed</name>
    <name type="synonym">Donax arundinaceus</name>
    <dbReference type="NCBI Taxonomy" id="35708"/>
    <lineage>
        <taxon>Eukaryota</taxon>
        <taxon>Viridiplantae</taxon>
        <taxon>Streptophyta</taxon>
        <taxon>Embryophyta</taxon>
        <taxon>Tracheophyta</taxon>
        <taxon>Spermatophyta</taxon>
        <taxon>Magnoliopsida</taxon>
        <taxon>Liliopsida</taxon>
        <taxon>Poales</taxon>
        <taxon>Poaceae</taxon>
        <taxon>PACMAD clade</taxon>
        <taxon>Arundinoideae</taxon>
        <taxon>Arundineae</taxon>
        <taxon>Arundo</taxon>
    </lineage>
</organism>
<reference evidence="1" key="1">
    <citation type="submission" date="2014-09" db="EMBL/GenBank/DDBJ databases">
        <authorList>
            <person name="Magalhaes I.L.F."/>
            <person name="Oliveira U."/>
            <person name="Santos F.R."/>
            <person name="Vidigal T.H.D.A."/>
            <person name="Brescovit A.D."/>
            <person name="Santos A.J."/>
        </authorList>
    </citation>
    <scope>NUCLEOTIDE SEQUENCE</scope>
    <source>
        <tissue evidence="1">Shoot tissue taken approximately 20 cm above the soil surface</tissue>
    </source>
</reference>
<dbReference type="AlphaFoldDB" id="A0A0A9DS74"/>
<accession>A0A0A9DS74</accession>
<reference evidence="1" key="2">
    <citation type="journal article" date="2015" name="Data Brief">
        <title>Shoot transcriptome of the giant reed, Arundo donax.</title>
        <authorList>
            <person name="Barrero R.A."/>
            <person name="Guerrero F.D."/>
            <person name="Moolhuijzen P."/>
            <person name="Goolsby J.A."/>
            <person name="Tidwell J."/>
            <person name="Bellgard S.E."/>
            <person name="Bellgard M.I."/>
        </authorList>
    </citation>
    <scope>NUCLEOTIDE SEQUENCE</scope>
    <source>
        <tissue evidence="1">Shoot tissue taken approximately 20 cm above the soil surface</tissue>
    </source>
</reference>
<dbReference type="EMBL" id="GBRH01209370">
    <property type="protein sequence ID" value="JAD88525.1"/>
    <property type="molecule type" value="Transcribed_RNA"/>
</dbReference>
<evidence type="ECO:0000313" key="1">
    <source>
        <dbReference type="EMBL" id="JAD88525.1"/>
    </source>
</evidence>
<sequence>MTLILTGGSYNLTLYLLNKHCAKSLKWSKMRAMSILLVLVQNAICSCP</sequence>
<proteinExistence type="predicted"/>
<protein>
    <submittedName>
        <fullName evidence="1">Uncharacterized protein</fullName>
    </submittedName>
</protein>